<feature type="compositionally biased region" description="Basic and acidic residues" evidence="5">
    <location>
        <begin position="160"/>
        <end position="179"/>
    </location>
</feature>
<dbReference type="Gene3D" id="1.10.10.10">
    <property type="entry name" value="Winged helix-like DNA-binding domain superfamily/Winged helix DNA-binding domain"/>
    <property type="match status" value="1"/>
</dbReference>
<dbReference type="GO" id="GO:0006352">
    <property type="term" value="P:DNA-templated transcription initiation"/>
    <property type="evidence" value="ECO:0007669"/>
    <property type="project" value="InterPro"/>
</dbReference>
<feature type="domain" description="RNA polymerase sigma factor 70 region 4 type 2" evidence="7">
    <location>
        <begin position="103"/>
        <end position="152"/>
    </location>
</feature>
<dbReference type="InterPro" id="IPR007627">
    <property type="entry name" value="RNA_pol_sigma70_r2"/>
</dbReference>
<evidence type="ECO:0000256" key="4">
    <source>
        <dbReference type="ARBA" id="ARBA00023163"/>
    </source>
</evidence>
<evidence type="ECO:0000313" key="9">
    <source>
        <dbReference type="Proteomes" id="UP000239197"/>
    </source>
</evidence>
<evidence type="ECO:0000313" key="8">
    <source>
        <dbReference type="EMBL" id="AVF34347.1"/>
    </source>
</evidence>
<dbReference type="Pfam" id="PF04542">
    <property type="entry name" value="Sigma70_r2"/>
    <property type="match status" value="1"/>
</dbReference>
<keyword evidence="2" id="KW-0805">Transcription regulation</keyword>
<evidence type="ECO:0000256" key="1">
    <source>
        <dbReference type="ARBA" id="ARBA00010641"/>
    </source>
</evidence>
<dbReference type="AlphaFoldDB" id="A0A2L1UN28"/>
<evidence type="ECO:0000256" key="3">
    <source>
        <dbReference type="ARBA" id="ARBA00023082"/>
    </source>
</evidence>
<dbReference type="Pfam" id="PF08281">
    <property type="entry name" value="Sigma70_r4_2"/>
    <property type="match status" value="1"/>
</dbReference>
<reference evidence="9" key="1">
    <citation type="submission" date="2017-01" db="EMBL/GenBank/DDBJ databases">
        <title>Genome sequence of Rouxiella sp. ERMR1:05.</title>
        <authorList>
            <person name="Kumar R."/>
            <person name="Singh D."/>
            <person name="Kumar S."/>
        </authorList>
    </citation>
    <scope>NUCLEOTIDE SEQUENCE [LARGE SCALE GENOMIC DNA]</scope>
    <source>
        <strain evidence="9">ERMR1:05</strain>
    </source>
</reference>
<keyword evidence="3" id="KW-0731">Sigma factor</keyword>
<keyword evidence="9" id="KW-1185">Reference proteome</keyword>
<name>A0A2L1UN28_9GAMM</name>
<dbReference type="InterPro" id="IPR036388">
    <property type="entry name" value="WH-like_DNA-bd_sf"/>
</dbReference>
<dbReference type="InterPro" id="IPR013324">
    <property type="entry name" value="RNA_pol_sigma_r3/r4-like"/>
</dbReference>
<dbReference type="GO" id="GO:0003677">
    <property type="term" value="F:DNA binding"/>
    <property type="evidence" value="ECO:0007669"/>
    <property type="project" value="InterPro"/>
</dbReference>
<dbReference type="InterPro" id="IPR039425">
    <property type="entry name" value="RNA_pol_sigma-70-like"/>
</dbReference>
<dbReference type="InterPro" id="IPR014284">
    <property type="entry name" value="RNA_pol_sigma-70_dom"/>
</dbReference>
<evidence type="ECO:0000256" key="2">
    <source>
        <dbReference type="ARBA" id="ARBA00023015"/>
    </source>
</evidence>
<dbReference type="KEGG" id="rox:BV494_05120"/>
<dbReference type="SUPFAM" id="SSF88946">
    <property type="entry name" value="Sigma2 domain of RNA polymerase sigma factors"/>
    <property type="match status" value="1"/>
</dbReference>
<dbReference type="GO" id="GO:0016987">
    <property type="term" value="F:sigma factor activity"/>
    <property type="evidence" value="ECO:0007669"/>
    <property type="project" value="UniProtKB-KW"/>
</dbReference>
<feature type="region of interest" description="Disordered" evidence="5">
    <location>
        <begin position="159"/>
        <end position="179"/>
    </location>
</feature>
<dbReference type="EMBL" id="CP019062">
    <property type="protein sequence ID" value="AVF34347.1"/>
    <property type="molecule type" value="Genomic_DNA"/>
</dbReference>
<dbReference type="PANTHER" id="PTHR43133:SF63">
    <property type="entry name" value="RNA POLYMERASE SIGMA FACTOR FECI-RELATED"/>
    <property type="match status" value="1"/>
</dbReference>
<dbReference type="PANTHER" id="PTHR43133">
    <property type="entry name" value="RNA POLYMERASE ECF-TYPE SIGMA FACTO"/>
    <property type="match status" value="1"/>
</dbReference>
<dbReference type="NCBIfam" id="TIGR02937">
    <property type="entry name" value="sigma70-ECF"/>
    <property type="match status" value="1"/>
</dbReference>
<accession>A0A2L1UN28</accession>
<keyword evidence="4" id="KW-0804">Transcription</keyword>
<dbReference type="CDD" id="cd06171">
    <property type="entry name" value="Sigma70_r4"/>
    <property type="match status" value="1"/>
</dbReference>
<dbReference type="InterPro" id="IPR013249">
    <property type="entry name" value="RNA_pol_sigma70_r4_t2"/>
</dbReference>
<dbReference type="Proteomes" id="UP000239197">
    <property type="component" value="Chromosome"/>
</dbReference>
<dbReference type="SUPFAM" id="SSF88659">
    <property type="entry name" value="Sigma3 and sigma4 domains of RNA polymerase sigma factors"/>
    <property type="match status" value="1"/>
</dbReference>
<protein>
    <submittedName>
        <fullName evidence="8">RNA polymerase subunit sigma-70</fullName>
    </submittedName>
</protein>
<dbReference type="OrthoDB" id="9797134at2"/>
<dbReference type="Gene3D" id="1.10.1740.10">
    <property type="match status" value="1"/>
</dbReference>
<comment type="similarity">
    <text evidence="1">Belongs to the sigma-70 factor family. ECF subfamily.</text>
</comment>
<organism evidence="8 9">
    <name type="scientific">Rahnella sikkimica</name>
    <dbReference type="NCBI Taxonomy" id="1805933"/>
    <lineage>
        <taxon>Bacteria</taxon>
        <taxon>Pseudomonadati</taxon>
        <taxon>Pseudomonadota</taxon>
        <taxon>Gammaproteobacteria</taxon>
        <taxon>Enterobacterales</taxon>
        <taxon>Yersiniaceae</taxon>
        <taxon>Rahnella</taxon>
    </lineage>
</organism>
<sequence length="179" mass="20932">MPAFEKYYTELYRFINRKLRDREHAEDMAQETFIRALSVTQPVRSHRSLLYRIARNLLVDHYRRPELPLDEASEETDGAHFAAPSYLQPYELIEENQYNALMTRTIEALPPRCREAFILHRFDGLSQKDVASHMGISINMVEKHIIRAMIACRNSNDAWQQEHHAPKAAGHAEKDARDE</sequence>
<proteinExistence type="inferred from homology"/>
<feature type="domain" description="RNA polymerase sigma-70 region 2" evidence="6">
    <location>
        <begin position="4"/>
        <end position="64"/>
    </location>
</feature>
<evidence type="ECO:0000259" key="7">
    <source>
        <dbReference type="Pfam" id="PF08281"/>
    </source>
</evidence>
<dbReference type="InterPro" id="IPR013325">
    <property type="entry name" value="RNA_pol_sigma_r2"/>
</dbReference>
<evidence type="ECO:0000259" key="6">
    <source>
        <dbReference type="Pfam" id="PF04542"/>
    </source>
</evidence>
<evidence type="ECO:0000256" key="5">
    <source>
        <dbReference type="SAM" id="MobiDB-lite"/>
    </source>
</evidence>
<gene>
    <name evidence="8" type="ORF">BV494_05120</name>
</gene>